<accession>A0A2G1XLK7</accession>
<dbReference type="Proteomes" id="UP000222531">
    <property type="component" value="Unassembled WGS sequence"/>
</dbReference>
<dbReference type="GO" id="GO:0019290">
    <property type="term" value="P:siderophore biosynthetic process"/>
    <property type="evidence" value="ECO:0007669"/>
    <property type="project" value="TreeGrafter"/>
</dbReference>
<evidence type="ECO:0000259" key="1">
    <source>
        <dbReference type="SMART" id="SM00923"/>
    </source>
</evidence>
<dbReference type="RefSeq" id="WP_099198681.1">
    <property type="nucleotide sequence ID" value="NZ_JBIRXA010000008.1"/>
</dbReference>
<dbReference type="Pfam" id="PF03621">
    <property type="entry name" value="MbtH"/>
    <property type="match status" value="1"/>
</dbReference>
<evidence type="ECO:0000313" key="3">
    <source>
        <dbReference type="Proteomes" id="UP000222531"/>
    </source>
</evidence>
<keyword evidence="3" id="KW-1185">Reference proteome</keyword>
<gene>
    <name evidence="2" type="ORF">BLA24_09370</name>
</gene>
<dbReference type="AlphaFoldDB" id="A0A2G1XLK7"/>
<protein>
    <submittedName>
        <fullName evidence="2">MbtH family protein</fullName>
    </submittedName>
</protein>
<reference evidence="2 3" key="1">
    <citation type="journal article" date="2017" name="Biochemistry">
        <title>Identification of the Biosynthetic Pathway for the Antibiotic Bicyclomycin.</title>
        <authorList>
            <person name="Patteson J."/>
            <person name="Cai W."/>
            <person name="Johnson R.A."/>
            <person name="Santa Maria K."/>
            <person name="Li B."/>
        </authorList>
    </citation>
    <scope>NUCLEOTIDE SEQUENCE [LARGE SCALE GENOMIC DNA]</scope>
    <source>
        <strain evidence="2 3">ATCC 21532</strain>
    </source>
</reference>
<dbReference type="PANTHER" id="PTHR38444">
    <property type="entry name" value="ENTEROBACTIN BIOSYNTHESIS PROTEIN YBDZ"/>
    <property type="match status" value="1"/>
</dbReference>
<dbReference type="GO" id="GO:0005829">
    <property type="term" value="C:cytosol"/>
    <property type="evidence" value="ECO:0007669"/>
    <property type="project" value="TreeGrafter"/>
</dbReference>
<sequence length="71" mass="7566">MSDAPANPFDGDGEFLVLVNAEGQHSLWPGFAPVPEGWSIAHGPCERQPALDWITEHWTDLTPAGTASVAP</sequence>
<dbReference type="PANTHER" id="PTHR38444:SF1">
    <property type="entry name" value="ENTEROBACTIN BIOSYNTHESIS PROTEIN YBDZ"/>
    <property type="match status" value="1"/>
</dbReference>
<name>A0A2G1XLK7_STRCJ</name>
<dbReference type="OrthoDB" id="7584480at2"/>
<feature type="domain" description="MbtH-like" evidence="1">
    <location>
        <begin position="7"/>
        <end position="56"/>
    </location>
</feature>
<proteinExistence type="predicted"/>
<dbReference type="SMART" id="SM00923">
    <property type="entry name" value="MbtH"/>
    <property type="match status" value="1"/>
</dbReference>
<dbReference type="EMBL" id="NHZO01000097">
    <property type="protein sequence ID" value="PHQ52122.1"/>
    <property type="molecule type" value="Genomic_DNA"/>
</dbReference>
<dbReference type="SUPFAM" id="SSF160582">
    <property type="entry name" value="MbtH-like"/>
    <property type="match status" value="1"/>
</dbReference>
<dbReference type="InterPro" id="IPR005153">
    <property type="entry name" value="MbtH-like_dom"/>
</dbReference>
<evidence type="ECO:0000313" key="2">
    <source>
        <dbReference type="EMBL" id="PHQ52122.1"/>
    </source>
</evidence>
<organism evidence="2 3">
    <name type="scientific">Streptomyces cinnamoneus</name>
    <name type="common">Streptoverticillium cinnamoneum</name>
    <dbReference type="NCBI Taxonomy" id="53446"/>
    <lineage>
        <taxon>Bacteria</taxon>
        <taxon>Bacillati</taxon>
        <taxon>Actinomycetota</taxon>
        <taxon>Actinomycetes</taxon>
        <taxon>Kitasatosporales</taxon>
        <taxon>Streptomycetaceae</taxon>
        <taxon>Streptomyces</taxon>
        <taxon>Streptomyces cinnamoneus group</taxon>
    </lineage>
</organism>
<dbReference type="InterPro" id="IPR037407">
    <property type="entry name" value="MLP_fam"/>
</dbReference>
<comment type="caution">
    <text evidence="2">The sequence shown here is derived from an EMBL/GenBank/DDBJ whole genome shotgun (WGS) entry which is preliminary data.</text>
</comment>
<dbReference type="InterPro" id="IPR038020">
    <property type="entry name" value="MbtH-like_sf"/>
</dbReference>
<dbReference type="Gene3D" id="3.90.820.10">
    <property type="entry name" value="Structural Genomics, Unknown Function 30-nov-00 1gh9 Mol_id"/>
    <property type="match status" value="1"/>
</dbReference>